<reference evidence="1 2" key="1">
    <citation type="submission" date="2022-12" db="EMBL/GenBank/DDBJ databases">
        <title>Chromosome-level genome of Tegillarca granosa.</title>
        <authorList>
            <person name="Kim J."/>
        </authorList>
    </citation>
    <scope>NUCLEOTIDE SEQUENCE [LARGE SCALE GENOMIC DNA]</scope>
    <source>
        <strain evidence="1">Teg-2019</strain>
        <tissue evidence="1">Adductor muscle</tissue>
    </source>
</reference>
<dbReference type="Proteomes" id="UP001217089">
    <property type="component" value="Unassembled WGS sequence"/>
</dbReference>
<comment type="caution">
    <text evidence="1">The sequence shown here is derived from an EMBL/GenBank/DDBJ whole genome shotgun (WGS) entry which is preliminary data.</text>
</comment>
<keyword evidence="2" id="KW-1185">Reference proteome</keyword>
<name>A0ABQ9EXM7_TEGGR</name>
<dbReference type="EMBL" id="JARBDR010000640">
    <property type="protein sequence ID" value="KAJ8309824.1"/>
    <property type="molecule type" value="Genomic_DNA"/>
</dbReference>
<gene>
    <name evidence="1" type="ORF">KUTeg_011689</name>
</gene>
<proteinExistence type="predicted"/>
<accession>A0ABQ9EXM7</accession>
<organism evidence="1 2">
    <name type="scientific">Tegillarca granosa</name>
    <name type="common">Malaysian cockle</name>
    <name type="synonym">Anadara granosa</name>
    <dbReference type="NCBI Taxonomy" id="220873"/>
    <lineage>
        <taxon>Eukaryota</taxon>
        <taxon>Metazoa</taxon>
        <taxon>Spiralia</taxon>
        <taxon>Lophotrochozoa</taxon>
        <taxon>Mollusca</taxon>
        <taxon>Bivalvia</taxon>
        <taxon>Autobranchia</taxon>
        <taxon>Pteriomorphia</taxon>
        <taxon>Arcoida</taxon>
        <taxon>Arcoidea</taxon>
        <taxon>Arcidae</taxon>
        <taxon>Tegillarca</taxon>
    </lineage>
</organism>
<protein>
    <submittedName>
        <fullName evidence="1">Uncharacterized protein</fullName>
    </submittedName>
</protein>
<sequence>MNVVRFIRALRKHYEENEKKHLNCNTVSELKKTMVAHNFDTEYLYGKHMDIQSYENKMPCFIFALAFDPRKMFGSESKENEQYFGSEFFLLKKIFDCMTCVLLFC</sequence>
<evidence type="ECO:0000313" key="1">
    <source>
        <dbReference type="EMBL" id="KAJ8309824.1"/>
    </source>
</evidence>
<evidence type="ECO:0000313" key="2">
    <source>
        <dbReference type="Proteomes" id="UP001217089"/>
    </source>
</evidence>